<evidence type="ECO:0000313" key="3">
    <source>
        <dbReference type="Proteomes" id="UP001215280"/>
    </source>
</evidence>
<comment type="caution">
    <text evidence="2">The sequence shown here is derived from an EMBL/GenBank/DDBJ whole genome shotgun (WGS) entry which is preliminary data.</text>
</comment>
<gene>
    <name evidence="2" type="ORF">DFH07DRAFT_954789</name>
</gene>
<keyword evidence="3" id="KW-1185">Reference proteome</keyword>
<dbReference type="Proteomes" id="UP001215280">
    <property type="component" value="Unassembled WGS sequence"/>
</dbReference>
<reference evidence="2" key="1">
    <citation type="submission" date="2023-03" db="EMBL/GenBank/DDBJ databases">
        <title>Massive genome expansion in bonnet fungi (Mycena s.s.) driven by repeated elements and novel gene families across ecological guilds.</title>
        <authorList>
            <consortium name="Lawrence Berkeley National Laboratory"/>
            <person name="Harder C.B."/>
            <person name="Miyauchi S."/>
            <person name="Viragh M."/>
            <person name="Kuo A."/>
            <person name="Thoen E."/>
            <person name="Andreopoulos B."/>
            <person name="Lu D."/>
            <person name="Skrede I."/>
            <person name="Drula E."/>
            <person name="Henrissat B."/>
            <person name="Morin E."/>
            <person name="Kohler A."/>
            <person name="Barry K."/>
            <person name="LaButti K."/>
            <person name="Morin E."/>
            <person name="Salamov A."/>
            <person name="Lipzen A."/>
            <person name="Mereny Z."/>
            <person name="Hegedus B."/>
            <person name="Baldrian P."/>
            <person name="Stursova M."/>
            <person name="Weitz H."/>
            <person name="Taylor A."/>
            <person name="Grigoriev I.V."/>
            <person name="Nagy L.G."/>
            <person name="Martin F."/>
            <person name="Kauserud H."/>
        </authorList>
    </citation>
    <scope>NUCLEOTIDE SEQUENCE</scope>
    <source>
        <strain evidence="2">CBHHK188m</strain>
    </source>
</reference>
<sequence length="56" mass="6017">MHNHGCFHLGAQPIAPVASALALSRTVLDEANKECGEEEATESNTRQVHKEAGDNM</sequence>
<evidence type="ECO:0000313" key="2">
    <source>
        <dbReference type="EMBL" id="KAJ7767899.1"/>
    </source>
</evidence>
<proteinExistence type="predicted"/>
<evidence type="ECO:0000256" key="1">
    <source>
        <dbReference type="SAM" id="MobiDB-lite"/>
    </source>
</evidence>
<accession>A0AAD7JM94</accession>
<dbReference type="AlphaFoldDB" id="A0AAD7JM94"/>
<dbReference type="EMBL" id="JARJLG010000029">
    <property type="protein sequence ID" value="KAJ7767899.1"/>
    <property type="molecule type" value="Genomic_DNA"/>
</dbReference>
<organism evidence="2 3">
    <name type="scientific">Mycena maculata</name>
    <dbReference type="NCBI Taxonomy" id="230809"/>
    <lineage>
        <taxon>Eukaryota</taxon>
        <taxon>Fungi</taxon>
        <taxon>Dikarya</taxon>
        <taxon>Basidiomycota</taxon>
        <taxon>Agaricomycotina</taxon>
        <taxon>Agaricomycetes</taxon>
        <taxon>Agaricomycetidae</taxon>
        <taxon>Agaricales</taxon>
        <taxon>Marasmiineae</taxon>
        <taxon>Mycenaceae</taxon>
        <taxon>Mycena</taxon>
    </lineage>
</organism>
<protein>
    <submittedName>
        <fullName evidence="2">Uncharacterized protein</fullName>
    </submittedName>
</protein>
<feature type="region of interest" description="Disordered" evidence="1">
    <location>
        <begin position="32"/>
        <end position="56"/>
    </location>
</feature>
<name>A0AAD7JM94_9AGAR</name>